<accession>A0ABQ9DQW7</accession>
<name>A0ABQ9DQW7_9PASS</name>
<dbReference type="Proteomes" id="UP001145742">
    <property type="component" value="Unassembled WGS sequence"/>
</dbReference>
<sequence>MQYWARRLEQEIDGVMRIFGGVHQLRLWSSKDDTRPTLETWDLQRSLGSQFPWALCPSLKVAPVSCGYIKLQFQFPFMERSLQERWRETIYKNME</sequence>
<reference evidence="1" key="1">
    <citation type="submission" date="2019-10" db="EMBL/GenBank/DDBJ databases">
        <authorList>
            <person name="Soares A.E.R."/>
            <person name="Aleixo A."/>
            <person name="Schneider P."/>
            <person name="Miyaki C.Y."/>
            <person name="Schneider M.P."/>
            <person name="Mello C."/>
            <person name="Vasconcelos A.T.R."/>
        </authorList>
    </citation>
    <scope>NUCLEOTIDE SEQUENCE</scope>
    <source>
        <tissue evidence="1">Muscle</tissue>
    </source>
</reference>
<protein>
    <submittedName>
        <fullName evidence="1">Uncharacterized protein</fullName>
    </submittedName>
</protein>
<gene>
    <name evidence="1" type="ORF">WISP_27156</name>
</gene>
<evidence type="ECO:0000313" key="1">
    <source>
        <dbReference type="EMBL" id="KAJ7424758.1"/>
    </source>
</evidence>
<keyword evidence="2" id="KW-1185">Reference proteome</keyword>
<organism evidence="1 2">
    <name type="scientific">Willisornis vidua</name>
    <name type="common">Xingu scale-backed antbird</name>
    <dbReference type="NCBI Taxonomy" id="1566151"/>
    <lineage>
        <taxon>Eukaryota</taxon>
        <taxon>Metazoa</taxon>
        <taxon>Chordata</taxon>
        <taxon>Craniata</taxon>
        <taxon>Vertebrata</taxon>
        <taxon>Euteleostomi</taxon>
        <taxon>Archelosauria</taxon>
        <taxon>Archosauria</taxon>
        <taxon>Dinosauria</taxon>
        <taxon>Saurischia</taxon>
        <taxon>Theropoda</taxon>
        <taxon>Coelurosauria</taxon>
        <taxon>Aves</taxon>
        <taxon>Neognathae</taxon>
        <taxon>Neoaves</taxon>
        <taxon>Telluraves</taxon>
        <taxon>Australaves</taxon>
        <taxon>Passeriformes</taxon>
        <taxon>Thamnophilidae</taxon>
        <taxon>Willisornis</taxon>
    </lineage>
</organism>
<dbReference type="EMBL" id="WHWB01032630">
    <property type="protein sequence ID" value="KAJ7424758.1"/>
    <property type="molecule type" value="Genomic_DNA"/>
</dbReference>
<evidence type="ECO:0000313" key="2">
    <source>
        <dbReference type="Proteomes" id="UP001145742"/>
    </source>
</evidence>
<proteinExistence type="predicted"/>
<comment type="caution">
    <text evidence="1">The sequence shown here is derived from an EMBL/GenBank/DDBJ whole genome shotgun (WGS) entry which is preliminary data.</text>
</comment>